<organism evidence="10">
    <name type="scientific">Aureoumbra lagunensis</name>
    <dbReference type="NCBI Taxonomy" id="44058"/>
    <lineage>
        <taxon>Eukaryota</taxon>
        <taxon>Sar</taxon>
        <taxon>Stramenopiles</taxon>
        <taxon>Ochrophyta</taxon>
        <taxon>Pelagophyceae</taxon>
        <taxon>Pelagomonadales</taxon>
        <taxon>Aureoumbra</taxon>
    </lineage>
</organism>
<dbReference type="PANTHER" id="PTHR15722:SF2">
    <property type="entry name" value="INTRAFLAGELLAR TRANSPORT PROTEIN 172 HOMOLOG"/>
    <property type="match status" value="1"/>
</dbReference>
<keyword evidence="4" id="KW-0677">Repeat</keyword>
<dbReference type="InterPro" id="IPR011990">
    <property type="entry name" value="TPR-like_helical_dom_sf"/>
</dbReference>
<gene>
    <name evidence="10" type="ORF">ALAG00032_LOCUS15620</name>
</gene>
<evidence type="ECO:0000259" key="9">
    <source>
        <dbReference type="Pfam" id="PF24762"/>
    </source>
</evidence>
<sequence>MQLRYVTSAIKAQSKNGDKVSAIAYSPNNKKLAVCTEQKVIRLFDELGEQRDKFSTKPLEKGTDYRVKGLAWSPDSTKLGIAQSDNIVFVYKLGLNFGEKKSICNKYAQNSSVTTLVWPRANEVIYGLAEGKVKVGMLRTNKPASLYSTESMVTALAANSKGVVSAHLDGSIHRFFFSSGSDGRTKIAIHPCIVYALAYGSASILAGGNDGTLFVYNEQGELEQRLTTGGSTKKEYTIAAMNPAGDAVVLGTTQDEFKIFSFQQNQWRPIEGKSVKNLYAISALAWKADGTALAVGSQFGALDLYDACLRRYRYDGKFEFTYSALSQVVVKRLDSGTRIVLKSLYGCEITKINIYHDRYVVANGKGVESETLLLGDLDTYKLSEIAWSNGGKESFVFDFPGCCLVHHAGELVVVEYGSNDVAGTLRTDFISAHLLSVRIGAEEEEKEKLVAYLLDAHTINIKYLDTHRCTTISHDSKIDWLELNVRGSHILFRDKARKLHLFQLETETRQTLLDWCTYVQWVPDADVIVAQQRSQLCVWYNIQTPDQVTLHEINGNIEDIERLEGRTEVIVAEQLSTAAYLLDEALINFSTALEKRNFFQAADILQDLELSPEAQAMWKRLEQVALEKDDFQVAERCAASLCDVAKARSLHRHHERQINTKHNTNKENFIQTNQAFKVAAQRAQAGDYNTAVDLYLASGMPGKASALVLDHRLVGSQLDRVAKALTTAGLHEKAGSLFEMAGQYRIALEEYVRGHEYKKAVELARTHAPERVVSLHEDWGDSLLEQNFIDMAINHYIEAGASAKAIEAALMARQWSKAESMLDGVSENERIPFMLRLARHYEDTEEFPAAERLYVDANAANEAVDMYSRLNEWEEAHRVAKSYMEPRQVRLLGLGRAQRLEEDSRFLEAEKMYLAVDEPDLAINMFKKNRDFSAMIRLVEHYRPELLKETHQFLGQQLEAEGDLSGAERHFCEAGEWLSAVNMYRTNEMWPEAMQVAKLHGGADASKRVAYAWALSLGGEAGAKVLAKQNLVEPAIDYAVESGAFDHAFELAHSACVAKLPEIHLKFALYLEDEERYEEAEIEFIKAEKPREAIDMYLHQHNWLRATAVMTQHDPSAAPDVFSAQAKACAENGQMTQAEELYVKAGRPELALKAYKDIGQMAEARRVAQRHLPHLANDEELLSPSSGDLQSKSAYLVTGRKLEQNQDYRGAIELYLSANSSLQGNDLIDVWNAAVLLAENKLPRDQSVQIISDVAKRVLKLGCFDRAIELYTTLGDTESALSCAIQARYWERAAEIAAGSTELASRLDAAKRMALRQAEDADGLMEHGAETAAYDLLAQRREWDKLWHLIAQKSFSDPVKLQEFCKAHIECLIADDEACAALRILSEKPVAPSIVRHIGLYRKLVRKLLGGYVHKENDYNVIADLRATLLEIAQKQDDPILTNPSEESQFSAFGRLVMATHYTSLYLNCLQNGLKDLSLKIAVSILRFSDIIPADKAFYKVGILARDLNETSLAFISLNRYIDIAEAIDDQIDTIDDADLQHTSLPLPTVIPIEHFVADENDREAVRDWVLASCVDNKIDQQLPESAKAANGTLYQALFPTEYPSCLVTGFPVASWDATKVQGGGSCNKLDYNRYVRALKICPWSNDTSVSPTF</sequence>
<dbReference type="InterPro" id="IPR056168">
    <property type="entry name" value="TPR_IF140/IFT172/WDR19"/>
</dbReference>
<evidence type="ECO:0000256" key="2">
    <source>
        <dbReference type="ARBA" id="ARBA00022473"/>
    </source>
</evidence>
<proteinExistence type="inferred from homology"/>
<dbReference type="GO" id="GO:0005930">
    <property type="term" value="C:axoneme"/>
    <property type="evidence" value="ECO:0007669"/>
    <property type="project" value="TreeGrafter"/>
</dbReference>
<keyword evidence="7" id="KW-0966">Cell projection</keyword>
<dbReference type="Pfam" id="PF00400">
    <property type="entry name" value="WD40"/>
    <property type="match status" value="1"/>
</dbReference>
<dbReference type="SUPFAM" id="SSF69304">
    <property type="entry name" value="Tricorn protease N-terminal domain"/>
    <property type="match status" value="1"/>
</dbReference>
<keyword evidence="3" id="KW-0853">WD repeat</keyword>
<protein>
    <recommendedName>
        <fullName evidence="9">IF140/IFT172/WDR19 TPR domain-containing protein</fullName>
    </recommendedName>
</protein>
<evidence type="ECO:0000313" key="10">
    <source>
        <dbReference type="EMBL" id="CAE0374816.1"/>
    </source>
</evidence>
<dbReference type="SUPFAM" id="SSF48452">
    <property type="entry name" value="TPR-like"/>
    <property type="match status" value="1"/>
</dbReference>
<keyword evidence="2" id="KW-0217">Developmental protein</keyword>
<dbReference type="EMBL" id="HBIJ01023623">
    <property type="protein sequence ID" value="CAE0374816.1"/>
    <property type="molecule type" value="Transcribed_RNA"/>
</dbReference>
<name>A0A7S3K758_9STRA</name>
<dbReference type="InterPro" id="IPR036322">
    <property type="entry name" value="WD40_repeat_dom_sf"/>
</dbReference>
<dbReference type="GO" id="GO:0030992">
    <property type="term" value="C:intraciliary transport particle B"/>
    <property type="evidence" value="ECO:0007669"/>
    <property type="project" value="TreeGrafter"/>
</dbReference>
<dbReference type="Pfam" id="PF24762">
    <property type="entry name" value="TPR_IF140-IFT172"/>
    <property type="match status" value="1"/>
</dbReference>
<dbReference type="InterPro" id="IPR015943">
    <property type="entry name" value="WD40/YVTN_repeat-like_dom_sf"/>
</dbReference>
<keyword evidence="5" id="KW-0802">TPR repeat</keyword>
<evidence type="ECO:0000256" key="7">
    <source>
        <dbReference type="ARBA" id="ARBA00023273"/>
    </source>
</evidence>
<evidence type="ECO:0000256" key="6">
    <source>
        <dbReference type="ARBA" id="ARBA00023069"/>
    </source>
</evidence>
<accession>A0A7S3K758</accession>
<dbReference type="SUPFAM" id="SSF50978">
    <property type="entry name" value="WD40 repeat-like"/>
    <property type="match status" value="1"/>
</dbReference>
<evidence type="ECO:0000256" key="3">
    <source>
        <dbReference type="ARBA" id="ARBA00022574"/>
    </source>
</evidence>
<evidence type="ECO:0000256" key="4">
    <source>
        <dbReference type="ARBA" id="ARBA00022737"/>
    </source>
</evidence>
<dbReference type="SMART" id="SM00320">
    <property type="entry name" value="WD40"/>
    <property type="match status" value="5"/>
</dbReference>
<feature type="domain" description="IF140/IFT172/WDR19 TPR" evidence="9">
    <location>
        <begin position="850"/>
        <end position="1153"/>
    </location>
</feature>
<dbReference type="PANTHER" id="PTHR15722">
    <property type="entry name" value="IFT140/172-RELATED"/>
    <property type="match status" value="1"/>
</dbReference>
<keyword evidence="6" id="KW-0969">Cilium</keyword>
<dbReference type="Gene3D" id="2.130.10.10">
    <property type="entry name" value="YVTN repeat-like/Quinoprotein amine dehydrogenase"/>
    <property type="match status" value="2"/>
</dbReference>
<evidence type="ECO:0000256" key="8">
    <source>
        <dbReference type="ARBA" id="ARBA00038130"/>
    </source>
</evidence>
<evidence type="ECO:0000256" key="1">
    <source>
        <dbReference type="ARBA" id="ARBA00004138"/>
    </source>
</evidence>
<evidence type="ECO:0000256" key="5">
    <source>
        <dbReference type="ARBA" id="ARBA00022803"/>
    </source>
</evidence>
<dbReference type="InterPro" id="IPR001680">
    <property type="entry name" value="WD40_rpt"/>
</dbReference>
<comment type="similarity">
    <text evidence="8">Belongs to the IFT172 family.</text>
</comment>
<dbReference type="Gene3D" id="1.25.40.470">
    <property type="match status" value="3"/>
</dbReference>
<dbReference type="GO" id="GO:0042073">
    <property type="term" value="P:intraciliary transport"/>
    <property type="evidence" value="ECO:0007669"/>
    <property type="project" value="TreeGrafter"/>
</dbReference>
<reference evidence="10" key="1">
    <citation type="submission" date="2021-01" db="EMBL/GenBank/DDBJ databases">
        <authorList>
            <person name="Corre E."/>
            <person name="Pelletier E."/>
            <person name="Niang G."/>
            <person name="Scheremetjew M."/>
            <person name="Finn R."/>
            <person name="Kale V."/>
            <person name="Holt S."/>
            <person name="Cochrane G."/>
            <person name="Meng A."/>
            <person name="Brown T."/>
            <person name="Cohen L."/>
        </authorList>
    </citation>
    <scope>NUCLEOTIDE SEQUENCE</scope>
    <source>
        <strain evidence="10">CCMP1510</strain>
    </source>
</reference>
<dbReference type="GO" id="GO:0036064">
    <property type="term" value="C:ciliary basal body"/>
    <property type="evidence" value="ECO:0007669"/>
    <property type="project" value="TreeGrafter"/>
</dbReference>
<comment type="subcellular location">
    <subcellularLocation>
        <location evidence="1">Cell projection</location>
        <location evidence="1">Cilium</location>
    </subcellularLocation>
</comment>